<gene>
    <name evidence="1" type="ORF">M408DRAFT_329005</name>
</gene>
<dbReference type="AlphaFoldDB" id="A0A0C3B9Z9"/>
<dbReference type="EMBL" id="KN824290">
    <property type="protein sequence ID" value="KIM28954.1"/>
    <property type="molecule type" value="Genomic_DNA"/>
</dbReference>
<evidence type="ECO:0000313" key="1">
    <source>
        <dbReference type="EMBL" id="KIM28954.1"/>
    </source>
</evidence>
<sequence>MVLDHARTAADQAAKAAKIIREEVMPVLPQLEHDLEDYVESYLARVSMNKQRQESLVPLIIQNALFGTIAPTPWSEEQVKDLPGHLRLGKDLFNQLPAFLDNFEVHCRRLLGIQPKQLADLGYVTFDDAARLYQDRLKCNQALAHMGLSWFTSIHAFIP</sequence>
<evidence type="ECO:0000313" key="2">
    <source>
        <dbReference type="Proteomes" id="UP000054097"/>
    </source>
</evidence>
<reference evidence="2" key="2">
    <citation type="submission" date="2015-01" db="EMBL/GenBank/DDBJ databases">
        <title>Evolutionary Origins and Diversification of the Mycorrhizal Mutualists.</title>
        <authorList>
            <consortium name="DOE Joint Genome Institute"/>
            <consortium name="Mycorrhizal Genomics Consortium"/>
            <person name="Kohler A."/>
            <person name="Kuo A."/>
            <person name="Nagy L.G."/>
            <person name="Floudas D."/>
            <person name="Copeland A."/>
            <person name="Barry K.W."/>
            <person name="Cichocki N."/>
            <person name="Veneault-Fourrey C."/>
            <person name="LaButti K."/>
            <person name="Lindquist E.A."/>
            <person name="Lipzen A."/>
            <person name="Lundell T."/>
            <person name="Morin E."/>
            <person name="Murat C."/>
            <person name="Riley R."/>
            <person name="Ohm R."/>
            <person name="Sun H."/>
            <person name="Tunlid A."/>
            <person name="Henrissat B."/>
            <person name="Grigoriev I.V."/>
            <person name="Hibbett D.S."/>
            <person name="Martin F."/>
        </authorList>
    </citation>
    <scope>NUCLEOTIDE SEQUENCE [LARGE SCALE GENOMIC DNA]</scope>
    <source>
        <strain evidence="2">MAFF 305830</strain>
    </source>
</reference>
<dbReference type="HOGENOM" id="CLU_1661861_0_0_1"/>
<organism evidence="1 2">
    <name type="scientific">Serendipita vermifera MAFF 305830</name>
    <dbReference type="NCBI Taxonomy" id="933852"/>
    <lineage>
        <taxon>Eukaryota</taxon>
        <taxon>Fungi</taxon>
        <taxon>Dikarya</taxon>
        <taxon>Basidiomycota</taxon>
        <taxon>Agaricomycotina</taxon>
        <taxon>Agaricomycetes</taxon>
        <taxon>Sebacinales</taxon>
        <taxon>Serendipitaceae</taxon>
        <taxon>Serendipita</taxon>
    </lineage>
</organism>
<name>A0A0C3B9Z9_SERVB</name>
<dbReference type="Proteomes" id="UP000054097">
    <property type="component" value="Unassembled WGS sequence"/>
</dbReference>
<keyword evidence="2" id="KW-1185">Reference proteome</keyword>
<proteinExistence type="predicted"/>
<protein>
    <submittedName>
        <fullName evidence="1">Uncharacterized protein</fullName>
    </submittedName>
</protein>
<dbReference type="OrthoDB" id="3134735at2759"/>
<reference evidence="1 2" key="1">
    <citation type="submission" date="2014-04" db="EMBL/GenBank/DDBJ databases">
        <authorList>
            <consortium name="DOE Joint Genome Institute"/>
            <person name="Kuo A."/>
            <person name="Zuccaro A."/>
            <person name="Kohler A."/>
            <person name="Nagy L.G."/>
            <person name="Floudas D."/>
            <person name="Copeland A."/>
            <person name="Barry K.W."/>
            <person name="Cichocki N."/>
            <person name="Veneault-Fourrey C."/>
            <person name="LaButti K."/>
            <person name="Lindquist E.A."/>
            <person name="Lipzen A."/>
            <person name="Lundell T."/>
            <person name="Morin E."/>
            <person name="Murat C."/>
            <person name="Sun H."/>
            <person name="Tunlid A."/>
            <person name="Henrissat B."/>
            <person name="Grigoriev I.V."/>
            <person name="Hibbett D.S."/>
            <person name="Martin F."/>
            <person name="Nordberg H.P."/>
            <person name="Cantor M.N."/>
            <person name="Hua S.X."/>
        </authorList>
    </citation>
    <scope>NUCLEOTIDE SEQUENCE [LARGE SCALE GENOMIC DNA]</scope>
    <source>
        <strain evidence="1 2">MAFF 305830</strain>
    </source>
</reference>
<accession>A0A0C3B9Z9</accession>